<dbReference type="RefSeq" id="WP_073085209.1">
    <property type="nucleotide sequence ID" value="NZ_FRBL01000008.1"/>
</dbReference>
<dbReference type="Gene3D" id="1.25.40.390">
    <property type="match status" value="1"/>
</dbReference>
<feature type="domain" description="RagB/SusD" evidence="6">
    <location>
        <begin position="303"/>
        <end position="517"/>
    </location>
</feature>
<name>A0A1M7J8N1_9BACT</name>
<evidence type="ECO:0000259" key="6">
    <source>
        <dbReference type="Pfam" id="PF07980"/>
    </source>
</evidence>
<proteinExistence type="inferred from homology"/>
<feature type="domain" description="SusD-like N-terminal" evidence="7">
    <location>
        <begin position="93"/>
        <end position="221"/>
    </location>
</feature>
<evidence type="ECO:0000256" key="3">
    <source>
        <dbReference type="ARBA" id="ARBA00022729"/>
    </source>
</evidence>
<organism evidence="8 9">
    <name type="scientific">Chitinophaga jiangningensis</name>
    <dbReference type="NCBI Taxonomy" id="1419482"/>
    <lineage>
        <taxon>Bacteria</taxon>
        <taxon>Pseudomonadati</taxon>
        <taxon>Bacteroidota</taxon>
        <taxon>Chitinophagia</taxon>
        <taxon>Chitinophagales</taxon>
        <taxon>Chitinophagaceae</taxon>
        <taxon>Chitinophaga</taxon>
    </lineage>
</organism>
<dbReference type="Proteomes" id="UP000184420">
    <property type="component" value="Unassembled WGS sequence"/>
</dbReference>
<evidence type="ECO:0000256" key="5">
    <source>
        <dbReference type="ARBA" id="ARBA00023237"/>
    </source>
</evidence>
<dbReference type="OrthoDB" id="5694214at2"/>
<evidence type="ECO:0000256" key="4">
    <source>
        <dbReference type="ARBA" id="ARBA00023136"/>
    </source>
</evidence>
<keyword evidence="9" id="KW-1185">Reference proteome</keyword>
<dbReference type="InterPro" id="IPR012944">
    <property type="entry name" value="SusD_RagB_dom"/>
</dbReference>
<dbReference type="EMBL" id="FRBL01000008">
    <property type="protein sequence ID" value="SHM49450.1"/>
    <property type="molecule type" value="Genomic_DNA"/>
</dbReference>
<evidence type="ECO:0000313" key="8">
    <source>
        <dbReference type="EMBL" id="SHM49450.1"/>
    </source>
</evidence>
<evidence type="ECO:0000256" key="1">
    <source>
        <dbReference type="ARBA" id="ARBA00004442"/>
    </source>
</evidence>
<keyword evidence="5" id="KW-0998">Cell outer membrane</keyword>
<dbReference type="CDD" id="cd08977">
    <property type="entry name" value="SusD"/>
    <property type="match status" value="1"/>
</dbReference>
<dbReference type="SUPFAM" id="SSF48452">
    <property type="entry name" value="TPR-like"/>
    <property type="match status" value="1"/>
</dbReference>
<dbReference type="InterPro" id="IPR011990">
    <property type="entry name" value="TPR-like_helical_dom_sf"/>
</dbReference>
<evidence type="ECO:0000256" key="2">
    <source>
        <dbReference type="ARBA" id="ARBA00006275"/>
    </source>
</evidence>
<dbReference type="GO" id="GO:0009279">
    <property type="term" value="C:cell outer membrane"/>
    <property type="evidence" value="ECO:0007669"/>
    <property type="project" value="UniProtKB-SubCell"/>
</dbReference>
<reference evidence="8 9" key="1">
    <citation type="submission" date="2016-11" db="EMBL/GenBank/DDBJ databases">
        <authorList>
            <person name="Jaros S."/>
            <person name="Januszkiewicz K."/>
            <person name="Wedrychowicz H."/>
        </authorList>
    </citation>
    <scope>NUCLEOTIDE SEQUENCE [LARGE SCALE GENOMIC DNA]</scope>
    <source>
        <strain evidence="8 9">DSM 27406</strain>
    </source>
</reference>
<evidence type="ECO:0000313" key="9">
    <source>
        <dbReference type="Proteomes" id="UP000184420"/>
    </source>
</evidence>
<comment type="subcellular location">
    <subcellularLocation>
        <location evidence="1">Cell outer membrane</location>
    </subcellularLocation>
</comment>
<dbReference type="STRING" id="1419482.SAMN05444266_108270"/>
<dbReference type="AlphaFoldDB" id="A0A1M7J8N1"/>
<dbReference type="Pfam" id="PF14322">
    <property type="entry name" value="SusD-like_3"/>
    <property type="match status" value="1"/>
</dbReference>
<gene>
    <name evidence="8" type="ORF">SAMN05444266_108270</name>
</gene>
<comment type="similarity">
    <text evidence="2">Belongs to the SusD family.</text>
</comment>
<dbReference type="InterPro" id="IPR033985">
    <property type="entry name" value="SusD-like_N"/>
</dbReference>
<keyword evidence="4" id="KW-0472">Membrane</keyword>
<dbReference type="Pfam" id="PF07980">
    <property type="entry name" value="SusD_RagB"/>
    <property type="match status" value="1"/>
</dbReference>
<evidence type="ECO:0000259" key="7">
    <source>
        <dbReference type="Pfam" id="PF14322"/>
    </source>
</evidence>
<accession>A0A1M7J8N1</accession>
<keyword evidence="3" id="KW-0732">Signal</keyword>
<dbReference type="PROSITE" id="PS51257">
    <property type="entry name" value="PROKAR_LIPOPROTEIN"/>
    <property type="match status" value="1"/>
</dbReference>
<sequence>MKSVIKIFCCQLIAIVLLTGCSRNFLDRPPLSQISAENFYKSTTDLRLATAALYGGSPWGDWNYTCYMPVGDVLSGNMALGYWGDAVQLNTFSVTGQNSIMVANWKAMYNIIAQCNITIKAITEKAPDSIPALNKNAALAEAHFIRGYAYYNLAVHWGAVPVIEDNSKLVTSPLVNRVKTEDVYKFAINDLSFAAANLPAADVAGRLTTWSAQGMLGKVYLTFAGYGQSGNRNQALLDSAAKYAGNVCKKSGLALLPNYADLFKTQFNDNPESLFALQWAAGGSWLEGNMLQIYTTAGPEISANGQGGWFVIGPTVDLIKLYATKDSIRRKATFMLNGDYYPELNAAGGGFKYTGSCGLKKHIIGTNKDNNAPTMTQTSSTEHNALLRLADVYLVYAEALLGNHASTTDADALLYFNKVRSRAGMLPAPMLDADSILIERRLELAAEGQYWTDLVRLSYYNPSKAIGKLNGEERVTFTYTSGVITPSDPYGVITPATIQSFTFPIPSTEATANPKLLEPPVSFF</sequence>
<protein>
    <submittedName>
        <fullName evidence="8">Starch-binding associating with outer membrane</fullName>
    </submittedName>
</protein>